<dbReference type="PROSITE" id="PS50082">
    <property type="entry name" value="WD_REPEATS_2"/>
    <property type="match status" value="1"/>
</dbReference>
<keyword evidence="6" id="KW-1185">Reference proteome</keyword>
<dbReference type="SUPFAM" id="SSF50978">
    <property type="entry name" value="WD40 repeat-like"/>
    <property type="match status" value="1"/>
</dbReference>
<dbReference type="InterPro" id="IPR051362">
    <property type="entry name" value="WD_repeat_creC_regulators"/>
</dbReference>
<sequence length="693" mass="73382">MENTPAQAWFSPPEGVYTLIQSLNVTTSSTAHFVSNAATPAPPAAQPGATSNDPMVLPPPPHPTKMATATVTFPRVREQQGVSGLGMSMGSLRATGGGGGERTGLGPIRRGSSTAESSPMLSGGLSTLGAEGVDPVPIGGGGRTNGGSTSTPTPPGGMHGSFSPLLKRRPLTSSFSIPTLGSLGAGNGGSSGGSAGEAGVMTSRPIRQFRGTSSSFVRSWEGLPLSQGQLKGIAEGNSGRQTVFGFYTSGKSVVWVEIGQGRPKEALARVVFNVFPTCIDVNQHTMSHSQIDVLVGFLNGDIFWFDPLTAKYTRLNKSGIIASSPITSLSWLPPSPTHAPNENHSNLFLTSHADGTMLVWDKDREDWSGFTPTPVPTGINLRNPSLGGGKENDWGSSTNGESSYTGSDRKHAPMSTVSLPAGMSDLVVSRPAAVDKKGGATTKFNPVSHWRLSKKAITAFAFSPDLQLCAAVGEDGCLRIINAAEEKLLDTFAGYFGSLSCVAWSPDGRFVVTGGQDDLCTIYSPLEQRIVARCQGHSSWVTGVAWDPWRSDERTMRFASVGEDCKLILWDLSSAALTRPKAHAHIHHRRHSLSSQRESVSHLPLSAAERTEPIFHPSPRRDDVAMLQPIMVKTLSADLFSGLTILPDALIILSRSGQIKMFDRPPEAEDGSGLLGLSHEFAGSVVALDRRAR</sequence>
<evidence type="ECO:0000256" key="3">
    <source>
        <dbReference type="PROSITE-ProRule" id="PRU00221"/>
    </source>
</evidence>
<dbReference type="EMBL" id="MCGR01000071">
    <property type="protein sequence ID" value="ORY61929.1"/>
    <property type="molecule type" value="Genomic_DNA"/>
</dbReference>
<dbReference type="OrthoDB" id="3367at2759"/>
<evidence type="ECO:0000256" key="2">
    <source>
        <dbReference type="ARBA" id="ARBA00022737"/>
    </source>
</evidence>
<dbReference type="InParanoid" id="A0A1Y2DRX0"/>
<feature type="compositionally biased region" description="Gly residues" evidence="4">
    <location>
        <begin position="183"/>
        <end position="196"/>
    </location>
</feature>
<gene>
    <name evidence="5" type="ORF">BCR35DRAFT_295488</name>
</gene>
<evidence type="ECO:0000313" key="6">
    <source>
        <dbReference type="Proteomes" id="UP000193467"/>
    </source>
</evidence>
<feature type="repeat" description="WD" evidence="3">
    <location>
        <begin position="492"/>
        <end position="524"/>
    </location>
</feature>
<proteinExistence type="predicted"/>
<evidence type="ECO:0000256" key="4">
    <source>
        <dbReference type="SAM" id="MobiDB-lite"/>
    </source>
</evidence>
<feature type="region of interest" description="Disordered" evidence="4">
    <location>
        <begin position="177"/>
        <end position="199"/>
    </location>
</feature>
<protein>
    <submittedName>
        <fullName evidence="5">WD40-repeat-containing domain protein</fullName>
    </submittedName>
</protein>
<feature type="region of interest" description="Disordered" evidence="4">
    <location>
        <begin position="371"/>
        <end position="413"/>
    </location>
</feature>
<evidence type="ECO:0000256" key="1">
    <source>
        <dbReference type="ARBA" id="ARBA00022574"/>
    </source>
</evidence>
<dbReference type="GO" id="GO:0051286">
    <property type="term" value="C:cell tip"/>
    <property type="evidence" value="ECO:0007669"/>
    <property type="project" value="TreeGrafter"/>
</dbReference>
<name>A0A1Y2DRX0_9BASI</name>
<comment type="caution">
    <text evidence="5">The sequence shown here is derived from an EMBL/GenBank/DDBJ whole genome shotgun (WGS) entry which is preliminary data.</text>
</comment>
<dbReference type="STRING" id="106004.A0A1Y2DRX0"/>
<dbReference type="InterPro" id="IPR001680">
    <property type="entry name" value="WD40_rpt"/>
</dbReference>
<dbReference type="GO" id="GO:0032153">
    <property type="term" value="C:cell division site"/>
    <property type="evidence" value="ECO:0007669"/>
    <property type="project" value="TreeGrafter"/>
</dbReference>
<dbReference type="InterPro" id="IPR015943">
    <property type="entry name" value="WD40/YVTN_repeat-like_dom_sf"/>
</dbReference>
<dbReference type="GO" id="GO:0045013">
    <property type="term" value="P:carbon catabolite repression of transcription"/>
    <property type="evidence" value="ECO:0007669"/>
    <property type="project" value="TreeGrafter"/>
</dbReference>
<dbReference type="PANTHER" id="PTHR14107:SF16">
    <property type="entry name" value="AT02583P"/>
    <property type="match status" value="1"/>
</dbReference>
<evidence type="ECO:0000313" key="5">
    <source>
        <dbReference type="EMBL" id="ORY61929.1"/>
    </source>
</evidence>
<dbReference type="Proteomes" id="UP000193467">
    <property type="component" value="Unassembled WGS sequence"/>
</dbReference>
<dbReference type="InterPro" id="IPR036322">
    <property type="entry name" value="WD40_repeat_dom_sf"/>
</dbReference>
<reference evidence="5 6" key="1">
    <citation type="submission" date="2016-07" db="EMBL/GenBank/DDBJ databases">
        <title>Pervasive Adenine N6-methylation of Active Genes in Fungi.</title>
        <authorList>
            <consortium name="DOE Joint Genome Institute"/>
            <person name="Mondo S.J."/>
            <person name="Dannebaum R.O."/>
            <person name="Kuo R.C."/>
            <person name="Labutti K."/>
            <person name="Haridas S."/>
            <person name="Kuo A."/>
            <person name="Salamov A."/>
            <person name="Ahrendt S.R."/>
            <person name="Lipzen A."/>
            <person name="Sullivan W."/>
            <person name="Andreopoulos W.B."/>
            <person name="Clum A."/>
            <person name="Lindquist E."/>
            <person name="Daum C."/>
            <person name="Ramamoorthy G.K."/>
            <person name="Gryganskyi A."/>
            <person name="Culley D."/>
            <person name="Magnuson J.K."/>
            <person name="James T.Y."/>
            <person name="O'Malley M.A."/>
            <person name="Stajich J.E."/>
            <person name="Spatafora J.W."/>
            <person name="Visel A."/>
            <person name="Grigoriev I.V."/>
        </authorList>
    </citation>
    <scope>NUCLEOTIDE SEQUENCE [LARGE SCALE GENOMIC DNA]</scope>
    <source>
        <strain evidence="5 6">62-1032</strain>
    </source>
</reference>
<dbReference type="Pfam" id="PF00400">
    <property type="entry name" value="WD40"/>
    <property type="match status" value="3"/>
</dbReference>
<dbReference type="PANTHER" id="PTHR14107">
    <property type="entry name" value="WD REPEAT PROTEIN"/>
    <property type="match status" value="1"/>
</dbReference>
<feature type="compositionally biased region" description="Polar residues" evidence="4">
    <location>
        <begin position="394"/>
        <end position="406"/>
    </location>
</feature>
<keyword evidence="1 3" id="KW-0853">WD repeat</keyword>
<feature type="compositionally biased region" description="Polar residues" evidence="4">
    <location>
        <begin position="111"/>
        <end position="120"/>
    </location>
</feature>
<organism evidence="5 6">
    <name type="scientific">Leucosporidium creatinivorum</name>
    <dbReference type="NCBI Taxonomy" id="106004"/>
    <lineage>
        <taxon>Eukaryota</taxon>
        <taxon>Fungi</taxon>
        <taxon>Dikarya</taxon>
        <taxon>Basidiomycota</taxon>
        <taxon>Pucciniomycotina</taxon>
        <taxon>Microbotryomycetes</taxon>
        <taxon>Leucosporidiales</taxon>
        <taxon>Leucosporidium</taxon>
    </lineage>
</organism>
<dbReference type="SMART" id="SM00320">
    <property type="entry name" value="WD40"/>
    <property type="match status" value="4"/>
</dbReference>
<keyword evidence="2" id="KW-0677">Repeat</keyword>
<dbReference type="GO" id="GO:0005634">
    <property type="term" value="C:nucleus"/>
    <property type="evidence" value="ECO:0007669"/>
    <property type="project" value="TreeGrafter"/>
</dbReference>
<dbReference type="FunCoup" id="A0A1Y2DRX0">
    <property type="interactions" value="83"/>
</dbReference>
<dbReference type="Gene3D" id="2.130.10.10">
    <property type="entry name" value="YVTN repeat-like/Quinoprotein amine dehydrogenase"/>
    <property type="match status" value="1"/>
</dbReference>
<feature type="region of interest" description="Disordered" evidence="4">
    <location>
        <begin position="86"/>
        <end position="165"/>
    </location>
</feature>
<dbReference type="AlphaFoldDB" id="A0A1Y2DRX0"/>
<accession>A0A1Y2DRX0</accession>